<dbReference type="OrthoDB" id="1301844at2759"/>
<accession>A0A9J5YEZ9</accession>
<evidence type="ECO:0000259" key="1">
    <source>
        <dbReference type="Pfam" id="PF00931"/>
    </source>
</evidence>
<evidence type="ECO:0000313" key="2">
    <source>
        <dbReference type="EMBL" id="KAG5598200.1"/>
    </source>
</evidence>
<reference evidence="2 3" key="1">
    <citation type="submission" date="2020-09" db="EMBL/GenBank/DDBJ databases">
        <title>De no assembly of potato wild relative species, Solanum commersonii.</title>
        <authorList>
            <person name="Cho K."/>
        </authorList>
    </citation>
    <scope>NUCLEOTIDE SEQUENCE [LARGE SCALE GENOMIC DNA]</scope>
    <source>
        <strain evidence="2">LZ3.2</strain>
        <tissue evidence="2">Leaf</tissue>
    </source>
</reference>
<dbReference type="EMBL" id="JACXVP010000006">
    <property type="protein sequence ID" value="KAG5598200.1"/>
    <property type="molecule type" value="Genomic_DNA"/>
</dbReference>
<protein>
    <recommendedName>
        <fullName evidence="1">NB-ARC domain-containing protein</fullName>
    </recommendedName>
</protein>
<dbReference type="InterPro" id="IPR002182">
    <property type="entry name" value="NB-ARC"/>
</dbReference>
<keyword evidence="3" id="KW-1185">Reference proteome</keyword>
<name>A0A9J5YEZ9_SOLCO</name>
<dbReference type="AlphaFoldDB" id="A0A9J5YEZ9"/>
<dbReference type="Gene3D" id="3.40.50.300">
    <property type="entry name" value="P-loop containing nucleotide triphosphate hydrolases"/>
    <property type="match status" value="1"/>
</dbReference>
<sequence>MSTIYLMKVINIPNLTSSGKTTLAYKVYNDKSISSHFDLRVVGQEYDEKKLLDKFFNQVSNSDSKLSENIDVVDLSPTSGI</sequence>
<dbReference type="Proteomes" id="UP000824120">
    <property type="component" value="Chromosome 6"/>
</dbReference>
<proteinExistence type="predicted"/>
<dbReference type="SUPFAM" id="SSF52540">
    <property type="entry name" value="P-loop containing nucleoside triphosphate hydrolases"/>
    <property type="match status" value="1"/>
</dbReference>
<dbReference type="Pfam" id="PF00931">
    <property type="entry name" value="NB-ARC"/>
    <property type="match status" value="1"/>
</dbReference>
<feature type="domain" description="NB-ARC" evidence="1">
    <location>
        <begin position="10"/>
        <end position="68"/>
    </location>
</feature>
<comment type="caution">
    <text evidence="2">The sequence shown here is derived from an EMBL/GenBank/DDBJ whole genome shotgun (WGS) entry which is preliminary data.</text>
</comment>
<organism evidence="2 3">
    <name type="scientific">Solanum commersonii</name>
    <name type="common">Commerson's wild potato</name>
    <name type="synonym">Commerson's nightshade</name>
    <dbReference type="NCBI Taxonomy" id="4109"/>
    <lineage>
        <taxon>Eukaryota</taxon>
        <taxon>Viridiplantae</taxon>
        <taxon>Streptophyta</taxon>
        <taxon>Embryophyta</taxon>
        <taxon>Tracheophyta</taxon>
        <taxon>Spermatophyta</taxon>
        <taxon>Magnoliopsida</taxon>
        <taxon>eudicotyledons</taxon>
        <taxon>Gunneridae</taxon>
        <taxon>Pentapetalae</taxon>
        <taxon>asterids</taxon>
        <taxon>lamiids</taxon>
        <taxon>Solanales</taxon>
        <taxon>Solanaceae</taxon>
        <taxon>Solanoideae</taxon>
        <taxon>Solaneae</taxon>
        <taxon>Solanum</taxon>
    </lineage>
</organism>
<dbReference type="GO" id="GO:0043531">
    <property type="term" value="F:ADP binding"/>
    <property type="evidence" value="ECO:0007669"/>
    <property type="project" value="InterPro"/>
</dbReference>
<evidence type="ECO:0000313" key="3">
    <source>
        <dbReference type="Proteomes" id="UP000824120"/>
    </source>
</evidence>
<gene>
    <name evidence="2" type="ORF">H5410_029570</name>
</gene>
<dbReference type="InterPro" id="IPR027417">
    <property type="entry name" value="P-loop_NTPase"/>
</dbReference>